<dbReference type="OrthoDB" id="4733516at2"/>
<keyword evidence="3" id="KW-1185">Reference proteome</keyword>
<dbReference type="AlphaFoldDB" id="A0A1X0CXH9"/>
<proteinExistence type="predicted"/>
<reference evidence="2 3" key="1">
    <citation type="submission" date="2016-12" db="EMBL/GenBank/DDBJ databases">
        <title>The new phylogeny of genus Mycobacterium.</title>
        <authorList>
            <person name="Tortoli E."/>
            <person name="Trovato A."/>
            <person name="Cirillo D.M."/>
        </authorList>
    </citation>
    <scope>NUCLEOTIDE SEQUENCE [LARGE SCALE GENOMIC DNA]</scope>
    <source>
        <strain evidence="2 3">DSM 45130</strain>
    </source>
</reference>
<dbReference type="EMBL" id="MVHS01000070">
    <property type="protein sequence ID" value="ORA64877.1"/>
    <property type="molecule type" value="Genomic_DNA"/>
</dbReference>
<dbReference type="RefSeq" id="WP_083033324.1">
    <property type="nucleotide sequence ID" value="NZ_AP022618.1"/>
</dbReference>
<feature type="compositionally biased region" description="Basic and acidic residues" evidence="1">
    <location>
        <begin position="87"/>
        <end position="101"/>
    </location>
</feature>
<evidence type="ECO:0000313" key="3">
    <source>
        <dbReference type="Proteomes" id="UP000192801"/>
    </source>
</evidence>
<gene>
    <name evidence="2" type="ORF">BST26_19405</name>
</gene>
<evidence type="ECO:0000256" key="1">
    <source>
        <dbReference type="SAM" id="MobiDB-lite"/>
    </source>
</evidence>
<organism evidence="2 3">
    <name type="scientific">Mycolicibacterium insubricum</name>
    <dbReference type="NCBI Taxonomy" id="444597"/>
    <lineage>
        <taxon>Bacteria</taxon>
        <taxon>Bacillati</taxon>
        <taxon>Actinomycetota</taxon>
        <taxon>Actinomycetes</taxon>
        <taxon>Mycobacteriales</taxon>
        <taxon>Mycobacteriaceae</taxon>
        <taxon>Mycolicibacterium</taxon>
    </lineage>
</organism>
<feature type="region of interest" description="Disordered" evidence="1">
    <location>
        <begin position="85"/>
        <end position="110"/>
    </location>
</feature>
<comment type="caution">
    <text evidence="2">The sequence shown here is derived from an EMBL/GenBank/DDBJ whole genome shotgun (WGS) entry which is preliminary data.</text>
</comment>
<dbReference type="STRING" id="444597.BST26_19405"/>
<accession>A0A1X0CXH9</accession>
<protein>
    <submittedName>
        <fullName evidence="2">Uncharacterized protein</fullName>
    </submittedName>
</protein>
<name>A0A1X0CXH9_9MYCO</name>
<evidence type="ECO:0000313" key="2">
    <source>
        <dbReference type="EMBL" id="ORA64877.1"/>
    </source>
</evidence>
<dbReference type="Proteomes" id="UP000192801">
    <property type="component" value="Unassembled WGS sequence"/>
</dbReference>
<sequence length="110" mass="12012">MPEDSAFEEFAAVLVGHNKGLAHDKASRLLRDAVEAVKLTGKKATVTVALTISPLKNNRRAVQVGDKVTAAIPEPKLESVWYADDEGGLHRNDPEQYRIDYEPTNGTAAR</sequence>